<dbReference type="InterPro" id="IPR023346">
    <property type="entry name" value="Lysozyme-like_dom_sf"/>
</dbReference>
<dbReference type="EMBL" id="FUYB01000018">
    <property type="protein sequence ID" value="SKA89297.1"/>
    <property type="molecule type" value="Genomic_DNA"/>
</dbReference>
<dbReference type="STRING" id="92487.SAMN02745130_03026"/>
<reference evidence="3 4" key="1">
    <citation type="submission" date="2017-02" db="EMBL/GenBank/DDBJ databases">
        <authorList>
            <person name="Peterson S.W."/>
        </authorList>
    </citation>
    <scope>NUCLEOTIDE SEQUENCE [LARGE SCALE GENOMIC DNA]</scope>
    <source>
        <strain evidence="3 4">ATCC 49788</strain>
    </source>
</reference>
<organism evidence="3 4">
    <name type="scientific">Thiothrix eikelboomii</name>
    <dbReference type="NCBI Taxonomy" id="92487"/>
    <lineage>
        <taxon>Bacteria</taxon>
        <taxon>Pseudomonadati</taxon>
        <taxon>Pseudomonadota</taxon>
        <taxon>Gammaproteobacteria</taxon>
        <taxon>Thiotrichales</taxon>
        <taxon>Thiotrichaceae</taxon>
        <taxon>Thiothrix</taxon>
    </lineage>
</organism>
<dbReference type="Pfam" id="PF01476">
    <property type="entry name" value="LysM"/>
    <property type="match status" value="1"/>
</dbReference>
<dbReference type="CDD" id="cd00254">
    <property type="entry name" value="LT-like"/>
    <property type="match status" value="1"/>
</dbReference>
<dbReference type="AlphaFoldDB" id="A0A1T4XIH1"/>
<protein>
    <submittedName>
        <fullName evidence="3">LysM domain-containing protein</fullName>
    </submittedName>
</protein>
<dbReference type="Gene3D" id="1.10.530.10">
    <property type="match status" value="1"/>
</dbReference>
<dbReference type="PANTHER" id="PTHR37423">
    <property type="entry name" value="SOLUBLE LYTIC MUREIN TRANSGLYCOSYLASE-RELATED"/>
    <property type="match status" value="1"/>
</dbReference>
<keyword evidence="4" id="KW-1185">Reference proteome</keyword>
<dbReference type="InterPro" id="IPR018392">
    <property type="entry name" value="LysM"/>
</dbReference>
<proteinExistence type="inferred from homology"/>
<evidence type="ECO:0000313" key="3">
    <source>
        <dbReference type="EMBL" id="SKA89297.1"/>
    </source>
</evidence>
<evidence type="ECO:0000256" key="1">
    <source>
        <dbReference type="ARBA" id="ARBA00007734"/>
    </source>
</evidence>
<sequence>MRKRLSQWICVQFLMCVTGLLFTVNVQAGGLRTCDQHSPTTIRQKASAYQNLINAVSMEYGVSADLIKAVITAETCFRPTAVSHKGAYGLMQLMPATARRFGATDKSVTHNVHAGTRYLRWLLERYDGSIYHAVAAYNSGEGTVDRHGWNVPYQETRRYLVQVLNAYRKLSNNRGQVLFTPNIAAAAQFQKASFVEDQLVAARVEVDEPEPVITGKRLRSQATERVLTPKAIEKRLLPSCMTASKKLHRATSHKDKKGERSFFYTVKDNDSIDRISRVTGSSKIMIKRYNDMETKRAVIKPGQVLKVSECRLVD</sequence>
<dbReference type="Proteomes" id="UP000190460">
    <property type="component" value="Unassembled WGS sequence"/>
</dbReference>
<evidence type="ECO:0000313" key="4">
    <source>
        <dbReference type="Proteomes" id="UP000190460"/>
    </source>
</evidence>
<dbReference type="SUPFAM" id="SSF53955">
    <property type="entry name" value="Lysozyme-like"/>
    <property type="match status" value="1"/>
</dbReference>
<dbReference type="PANTHER" id="PTHR37423:SF2">
    <property type="entry name" value="MEMBRANE-BOUND LYTIC MUREIN TRANSGLYCOSYLASE C"/>
    <property type="match status" value="1"/>
</dbReference>
<gene>
    <name evidence="3" type="ORF">SAMN02745130_03026</name>
</gene>
<evidence type="ECO:0000259" key="2">
    <source>
        <dbReference type="PROSITE" id="PS51782"/>
    </source>
</evidence>
<dbReference type="OrthoDB" id="5620293at2"/>
<dbReference type="Gene3D" id="3.10.350.10">
    <property type="entry name" value="LysM domain"/>
    <property type="match status" value="1"/>
</dbReference>
<dbReference type="PROSITE" id="PS51782">
    <property type="entry name" value="LYSM"/>
    <property type="match status" value="1"/>
</dbReference>
<feature type="domain" description="LysM" evidence="2">
    <location>
        <begin position="262"/>
        <end position="307"/>
    </location>
</feature>
<comment type="similarity">
    <text evidence="1">Belongs to the transglycosylase Slt family.</text>
</comment>
<dbReference type="Pfam" id="PF01464">
    <property type="entry name" value="SLT"/>
    <property type="match status" value="1"/>
</dbReference>
<accession>A0A1T4XIH1</accession>
<name>A0A1T4XIH1_9GAMM</name>
<dbReference type="InterPro" id="IPR036779">
    <property type="entry name" value="LysM_dom_sf"/>
</dbReference>
<dbReference type="SUPFAM" id="SSF54106">
    <property type="entry name" value="LysM domain"/>
    <property type="match status" value="1"/>
</dbReference>
<dbReference type="RefSeq" id="WP_159448651.1">
    <property type="nucleotide sequence ID" value="NZ_FUYB01000018.1"/>
</dbReference>
<dbReference type="InterPro" id="IPR008258">
    <property type="entry name" value="Transglycosylase_SLT_dom_1"/>
</dbReference>